<dbReference type="Proteomes" id="UP001327560">
    <property type="component" value="Chromosome 6"/>
</dbReference>
<dbReference type="AlphaFoldDB" id="A0AAQ3KKJ7"/>
<evidence type="ECO:0000313" key="1">
    <source>
        <dbReference type="EMBL" id="WOL10300.1"/>
    </source>
</evidence>
<keyword evidence="2" id="KW-1185">Reference proteome</keyword>
<reference evidence="1 2" key="1">
    <citation type="submission" date="2023-10" db="EMBL/GenBank/DDBJ databases">
        <title>Chromosome-scale genome assembly provides insights into flower coloration mechanisms of Canna indica.</title>
        <authorList>
            <person name="Li C."/>
        </authorList>
    </citation>
    <scope>NUCLEOTIDE SEQUENCE [LARGE SCALE GENOMIC DNA]</scope>
    <source>
        <tissue evidence="1">Flower</tissue>
    </source>
</reference>
<protein>
    <submittedName>
        <fullName evidence="1">Uncharacterized protein</fullName>
    </submittedName>
</protein>
<accession>A0AAQ3KKJ7</accession>
<organism evidence="1 2">
    <name type="scientific">Canna indica</name>
    <name type="common">Indian-shot</name>
    <dbReference type="NCBI Taxonomy" id="4628"/>
    <lineage>
        <taxon>Eukaryota</taxon>
        <taxon>Viridiplantae</taxon>
        <taxon>Streptophyta</taxon>
        <taxon>Embryophyta</taxon>
        <taxon>Tracheophyta</taxon>
        <taxon>Spermatophyta</taxon>
        <taxon>Magnoliopsida</taxon>
        <taxon>Liliopsida</taxon>
        <taxon>Zingiberales</taxon>
        <taxon>Cannaceae</taxon>
        <taxon>Canna</taxon>
    </lineage>
</organism>
<proteinExistence type="predicted"/>
<gene>
    <name evidence="1" type="ORF">Cni_G19055</name>
</gene>
<sequence>MKERSFHENTRDQQQQQNNSLLFSFYMQLAPCSSSSPWPPKSTEVATIMKGSIVCFPPASQALNN</sequence>
<evidence type="ECO:0000313" key="2">
    <source>
        <dbReference type="Proteomes" id="UP001327560"/>
    </source>
</evidence>
<dbReference type="EMBL" id="CP136895">
    <property type="protein sequence ID" value="WOL10300.1"/>
    <property type="molecule type" value="Genomic_DNA"/>
</dbReference>
<name>A0AAQ3KKJ7_9LILI</name>